<comment type="caution">
    <text evidence="1">The sequence shown here is derived from an EMBL/GenBank/DDBJ whole genome shotgun (WGS) entry which is preliminary data.</text>
</comment>
<protein>
    <submittedName>
        <fullName evidence="1">Uncharacterized protein</fullName>
    </submittedName>
</protein>
<reference evidence="1 2" key="1">
    <citation type="submission" date="2018-04" db="EMBL/GenBank/DDBJ databases">
        <title>Genomic Encyclopedia of Archaeal and Bacterial Type Strains, Phase II (KMG-II): from individual species to whole genera.</title>
        <authorList>
            <person name="Goeker M."/>
        </authorList>
    </citation>
    <scope>NUCLEOTIDE SEQUENCE [LARGE SCALE GENOMIC DNA]</scope>
    <source>
        <strain evidence="1 2">DSM 26809</strain>
    </source>
</reference>
<dbReference type="AlphaFoldDB" id="A0A2T5JE70"/>
<sequence length="98" mass="11652">MPNIKLSYFYRDSANYKVFNNVIFFNDQGLDLVSVEDIIKSKLIDQTWFYPGEWHLPDLFSGYFDPNIDPAWHEFESLDYSDEDLLCDIRLSVFLNNI</sequence>
<keyword evidence="2" id="KW-1185">Reference proteome</keyword>
<name>A0A2T5JE70_9SPHI</name>
<evidence type="ECO:0000313" key="2">
    <source>
        <dbReference type="Proteomes" id="UP000244168"/>
    </source>
</evidence>
<dbReference type="EMBL" id="QAOQ01000002">
    <property type="protein sequence ID" value="PTR00063.1"/>
    <property type="molecule type" value="Genomic_DNA"/>
</dbReference>
<organism evidence="1 2">
    <name type="scientific">Mucilaginibacter yixingensis</name>
    <dbReference type="NCBI Taxonomy" id="1295612"/>
    <lineage>
        <taxon>Bacteria</taxon>
        <taxon>Pseudomonadati</taxon>
        <taxon>Bacteroidota</taxon>
        <taxon>Sphingobacteriia</taxon>
        <taxon>Sphingobacteriales</taxon>
        <taxon>Sphingobacteriaceae</taxon>
        <taxon>Mucilaginibacter</taxon>
    </lineage>
</organism>
<dbReference type="Proteomes" id="UP000244168">
    <property type="component" value="Unassembled WGS sequence"/>
</dbReference>
<accession>A0A2T5JE70</accession>
<dbReference type="RefSeq" id="WP_107827957.1">
    <property type="nucleotide sequence ID" value="NZ_QAOQ01000002.1"/>
</dbReference>
<gene>
    <name evidence="1" type="ORF">C8P68_102894</name>
</gene>
<proteinExistence type="predicted"/>
<evidence type="ECO:0000313" key="1">
    <source>
        <dbReference type="EMBL" id="PTR00063.1"/>
    </source>
</evidence>
<dbReference type="OrthoDB" id="799013at2"/>